<dbReference type="InterPro" id="IPR052159">
    <property type="entry name" value="Competence_DNA_uptake"/>
</dbReference>
<dbReference type="SUPFAM" id="SSF56281">
    <property type="entry name" value="Metallo-hydrolase/oxidoreductase"/>
    <property type="match status" value="1"/>
</dbReference>
<dbReference type="Pfam" id="PF00753">
    <property type="entry name" value="Lactamase_B"/>
    <property type="match status" value="1"/>
</dbReference>
<dbReference type="Proteomes" id="UP000323393">
    <property type="component" value="Unassembled WGS sequence"/>
</dbReference>
<dbReference type="GO" id="GO:0005886">
    <property type="term" value="C:plasma membrane"/>
    <property type="evidence" value="ECO:0007669"/>
    <property type="project" value="UniProtKB-SubCell"/>
</dbReference>
<feature type="transmembrane region" description="Helical" evidence="6">
    <location>
        <begin position="423"/>
        <end position="443"/>
    </location>
</feature>
<evidence type="ECO:0000256" key="2">
    <source>
        <dbReference type="ARBA" id="ARBA00022475"/>
    </source>
</evidence>
<feature type="transmembrane region" description="Helical" evidence="6">
    <location>
        <begin position="480"/>
        <end position="496"/>
    </location>
</feature>
<gene>
    <name evidence="8" type="ORF">FZC74_10730</name>
</gene>
<organism evidence="8 9">
    <name type="scientific">Sutcliffiella horikoshii</name>
    <dbReference type="NCBI Taxonomy" id="79883"/>
    <lineage>
        <taxon>Bacteria</taxon>
        <taxon>Bacillati</taxon>
        <taxon>Bacillota</taxon>
        <taxon>Bacilli</taxon>
        <taxon>Bacillales</taxon>
        <taxon>Bacillaceae</taxon>
        <taxon>Sutcliffiella</taxon>
    </lineage>
</organism>
<keyword evidence="3 6" id="KW-0812">Transmembrane</keyword>
<dbReference type="InterPro" id="IPR035681">
    <property type="entry name" value="ComA-like_MBL"/>
</dbReference>
<evidence type="ECO:0000256" key="6">
    <source>
        <dbReference type="SAM" id="Phobius"/>
    </source>
</evidence>
<dbReference type="NCBIfam" id="TIGR00361">
    <property type="entry name" value="ComEC_Rec2"/>
    <property type="match status" value="1"/>
</dbReference>
<feature type="transmembrane region" description="Helical" evidence="6">
    <location>
        <begin position="359"/>
        <end position="382"/>
    </location>
</feature>
<evidence type="ECO:0000313" key="9">
    <source>
        <dbReference type="Proteomes" id="UP000323393"/>
    </source>
</evidence>
<reference evidence="8 9" key="1">
    <citation type="submission" date="2019-08" db="EMBL/GenBank/DDBJ databases">
        <title>Bacillus genomes from the desert of Cuatro Cienegas, Coahuila.</title>
        <authorList>
            <person name="Olmedo-Alvarez G."/>
        </authorList>
    </citation>
    <scope>NUCLEOTIDE SEQUENCE [LARGE SCALE GENOMIC DNA]</scope>
    <source>
        <strain evidence="8 9">CH88_3T</strain>
    </source>
</reference>
<dbReference type="InterPro" id="IPR025405">
    <property type="entry name" value="DUF4131"/>
</dbReference>
<dbReference type="PROSITE" id="PS51257">
    <property type="entry name" value="PROKAR_LIPOPROTEIN"/>
    <property type="match status" value="1"/>
</dbReference>
<protein>
    <submittedName>
        <fullName evidence="8">DNA internalization-related competence protein ComEC/Rec2</fullName>
    </submittedName>
</protein>
<feature type="transmembrane region" description="Helical" evidence="6">
    <location>
        <begin position="312"/>
        <end position="329"/>
    </location>
</feature>
<keyword evidence="2" id="KW-1003">Cell membrane</keyword>
<evidence type="ECO:0000256" key="5">
    <source>
        <dbReference type="ARBA" id="ARBA00023136"/>
    </source>
</evidence>
<comment type="caution">
    <text evidence="8">The sequence shown here is derived from an EMBL/GenBank/DDBJ whole genome shotgun (WGS) entry which is preliminary data.</text>
</comment>
<evidence type="ECO:0000259" key="7">
    <source>
        <dbReference type="SMART" id="SM00849"/>
    </source>
</evidence>
<feature type="transmembrane region" description="Helical" evidence="6">
    <location>
        <begin position="7"/>
        <end position="22"/>
    </location>
</feature>
<dbReference type="InterPro" id="IPR001279">
    <property type="entry name" value="Metallo-B-lactamas"/>
</dbReference>
<evidence type="ECO:0000256" key="4">
    <source>
        <dbReference type="ARBA" id="ARBA00022989"/>
    </source>
</evidence>
<name>A0AA94WNZ3_9BACI</name>
<evidence type="ECO:0000256" key="1">
    <source>
        <dbReference type="ARBA" id="ARBA00004651"/>
    </source>
</evidence>
<dbReference type="InterPro" id="IPR036866">
    <property type="entry name" value="RibonucZ/Hydroxyglut_hydro"/>
</dbReference>
<dbReference type="Pfam" id="PF13567">
    <property type="entry name" value="DUF4131"/>
    <property type="match status" value="1"/>
</dbReference>
<comment type="subcellular location">
    <subcellularLocation>
        <location evidence="1">Cell membrane</location>
        <topology evidence="1">Multi-pass membrane protein</topology>
    </subcellularLocation>
</comment>
<feature type="domain" description="Metallo-beta-lactamase" evidence="7">
    <location>
        <begin position="512"/>
        <end position="722"/>
    </location>
</feature>
<dbReference type="NCBIfam" id="TIGR00360">
    <property type="entry name" value="ComEC_N-term"/>
    <property type="match status" value="1"/>
</dbReference>
<dbReference type="InterPro" id="IPR004477">
    <property type="entry name" value="ComEC_N"/>
</dbReference>
<dbReference type="Pfam" id="PF03772">
    <property type="entry name" value="Competence"/>
    <property type="match status" value="1"/>
</dbReference>
<accession>A0AA94WNZ3</accession>
<dbReference type="PANTHER" id="PTHR30619:SF1">
    <property type="entry name" value="RECOMBINATION PROTEIN 2"/>
    <property type="match status" value="1"/>
</dbReference>
<evidence type="ECO:0000313" key="8">
    <source>
        <dbReference type="EMBL" id="TYS59201.1"/>
    </source>
</evidence>
<evidence type="ECO:0000256" key="3">
    <source>
        <dbReference type="ARBA" id="ARBA00022692"/>
    </source>
</evidence>
<keyword evidence="4 6" id="KW-1133">Transmembrane helix</keyword>
<feature type="transmembrane region" description="Helical" evidence="6">
    <location>
        <begin position="455"/>
        <end position="473"/>
    </location>
</feature>
<feature type="transmembrane region" description="Helical" evidence="6">
    <location>
        <begin position="394"/>
        <end position="416"/>
    </location>
</feature>
<feature type="transmembrane region" description="Helical" evidence="6">
    <location>
        <begin position="335"/>
        <end position="352"/>
    </location>
</feature>
<feature type="transmembrane region" description="Helical" evidence="6">
    <location>
        <begin position="266"/>
        <end position="282"/>
    </location>
</feature>
<feature type="transmembrane region" description="Helical" evidence="6">
    <location>
        <begin position="51"/>
        <end position="68"/>
    </location>
</feature>
<dbReference type="CDD" id="cd07731">
    <property type="entry name" value="ComA-like_MBL-fold"/>
    <property type="match status" value="1"/>
</dbReference>
<dbReference type="GO" id="GO:0030420">
    <property type="term" value="P:establishment of competence for transformation"/>
    <property type="evidence" value="ECO:0007669"/>
    <property type="project" value="InterPro"/>
</dbReference>
<feature type="transmembrane region" description="Helical" evidence="6">
    <location>
        <begin position="236"/>
        <end position="259"/>
    </location>
</feature>
<dbReference type="SMART" id="SM00849">
    <property type="entry name" value="Lactamase_B"/>
    <property type="match status" value="1"/>
</dbReference>
<dbReference type="RefSeq" id="WP_148965838.1">
    <property type="nucleotide sequence ID" value="NZ_VTEU01000003.1"/>
</dbReference>
<sequence>MKLRTGFYAYLAIASCLGVAVSRSNFHWGLLTLSLVYLYMIYRLNDKSGKLFYLTILFTAGFSGYMTYVENNNVSLHHESQSQFSATVHSPVIIDGNKASFQIKSLKNEVLMVEYYMKLEEEALQLRELTLGDSCNWSGSLKQPQQASNPHAFDYKNYLYEQKIHWIFSLNSLSQACLSPSQTTFSTSIKHYRQKGINLINQYVDQPTSSFMISLIFGDRSKLDRDILDAYQQLGLVHLLAISGLHVGIITAATFYIGIRIGLTRQWMNVILIGLLPFYVLLAGGAPSVMRAATMTGVALTLMLMKKKVFSIDTIGLACIFVLLLNPYYLYHIGFQLSFSVSLSLLLASGILQKMQNRIAQLFIVSMIAQIASLPLLLHHFYQFSFWSPLLNVIFVPFYSLYVLPISFLLFFVLFLSPDHVMLFVPLLTYPLECMNFLALRIAEFPIGTLVFGKPNTLLMAAYGLAVIFFFYMWEINKRWLGTIVLLTCLVFQWNIDYVNPYGKVVVLDIGQGDAIYISLPFNKGDYLIDTGGAFTFQQEEWKDREKEFHSGSDVLVPFLKAEGVRRLDKLLLTHGDFDHIGNVENLWGEVDIGEVIVPQGFGVSEYEKEILKVAKKRGASISVAVSNAGWNAGKASFLYLHPTKFYENKNEGSIVLFAELGNKKWLFTGDIEEEGERDLLHHYPNLNVDVLKVGHHGSKTSSTGSFLRKIRPDVAIISAGRNNRFGHPHQEVLERLSQVEAEVYRTDIQGAIIYRFTHRGGTFSTIIP</sequence>
<dbReference type="PANTHER" id="PTHR30619">
    <property type="entry name" value="DNA INTERNALIZATION/COMPETENCE PROTEIN COMEC/REC2"/>
    <property type="match status" value="1"/>
</dbReference>
<dbReference type="EMBL" id="VTEU01000003">
    <property type="protein sequence ID" value="TYS59201.1"/>
    <property type="molecule type" value="Genomic_DNA"/>
</dbReference>
<keyword evidence="5 6" id="KW-0472">Membrane</keyword>
<dbReference type="Gene3D" id="3.60.15.10">
    <property type="entry name" value="Ribonuclease Z/Hydroxyacylglutathione hydrolase-like"/>
    <property type="match status" value="1"/>
</dbReference>
<proteinExistence type="predicted"/>
<dbReference type="AlphaFoldDB" id="A0AA94WNZ3"/>
<dbReference type="InterPro" id="IPR004797">
    <property type="entry name" value="Competence_ComEC/Rec2"/>
</dbReference>